<dbReference type="Proteomes" id="UP000530670">
    <property type="component" value="Unassembled WGS sequence"/>
</dbReference>
<reference evidence="1 2" key="1">
    <citation type="submission" date="2020-05" db="EMBL/GenBank/DDBJ databases">
        <title>Identification and distribution of gene clusters putatively required for synthesis of sphingolipid metabolism inhibitors in phylogenetically diverse species of the filamentous fungus Fusarium.</title>
        <authorList>
            <person name="Kim H.-S."/>
            <person name="Busman M."/>
            <person name="Brown D.W."/>
            <person name="Divon H."/>
            <person name="Uhlig S."/>
            <person name="Proctor R.H."/>
        </authorList>
    </citation>
    <scope>NUCLEOTIDE SEQUENCE [LARGE SCALE GENOMIC DNA]</scope>
    <source>
        <strain evidence="1 2">NRRL 66243</strain>
    </source>
</reference>
<accession>A0A8H5RWK7</accession>
<dbReference type="AlphaFoldDB" id="A0A8H5RWK7"/>
<comment type="caution">
    <text evidence="1">The sequence shown here is derived from an EMBL/GenBank/DDBJ whole genome shotgun (WGS) entry which is preliminary data.</text>
</comment>
<gene>
    <name evidence="1" type="ORF">FTJAE_4250</name>
</gene>
<dbReference type="OrthoDB" id="5080867at2759"/>
<organism evidence="1 2">
    <name type="scientific">Fusarium tjaetaba</name>
    <dbReference type="NCBI Taxonomy" id="1567544"/>
    <lineage>
        <taxon>Eukaryota</taxon>
        <taxon>Fungi</taxon>
        <taxon>Dikarya</taxon>
        <taxon>Ascomycota</taxon>
        <taxon>Pezizomycotina</taxon>
        <taxon>Sordariomycetes</taxon>
        <taxon>Hypocreomycetidae</taxon>
        <taxon>Hypocreales</taxon>
        <taxon>Nectriaceae</taxon>
        <taxon>Fusarium</taxon>
        <taxon>Fusarium fujikuroi species complex</taxon>
    </lineage>
</organism>
<dbReference type="EMBL" id="JAAQRI010000082">
    <property type="protein sequence ID" value="KAF5641068.1"/>
    <property type="molecule type" value="Genomic_DNA"/>
</dbReference>
<proteinExistence type="predicted"/>
<evidence type="ECO:0000313" key="1">
    <source>
        <dbReference type="EMBL" id="KAF5641068.1"/>
    </source>
</evidence>
<sequence length="208" mass="23091">MSDKAQEVSNRNFRDAVVEGNYQVSKPMMFHMSHFDSESGAQLVPELKPVGVIDAQGILTRVRFQNFIGDDEDVLSHSETLPNTRIYQGSQDGFQLAMNKLHSDSAISSFRCISVPVQDKKFMASIPAGCHKIGMQVRVVEGSLNGHAYARFKPRDASSERAFIILPSNQNQELFSQVNKGMGQIILEEVPFGRSSAKDSELVRTKLA</sequence>
<name>A0A8H5RWK7_9HYPO</name>
<evidence type="ECO:0000313" key="2">
    <source>
        <dbReference type="Proteomes" id="UP000530670"/>
    </source>
</evidence>
<keyword evidence="2" id="KW-1185">Reference proteome</keyword>
<dbReference type="RefSeq" id="XP_037208659.1">
    <property type="nucleotide sequence ID" value="XM_037350635.1"/>
</dbReference>
<protein>
    <submittedName>
        <fullName evidence="1">Uncharacterized protein</fullName>
    </submittedName>
</protein>
<dbReference type="GeneID" id="59302905"/>